<sequence length="210" mass="22681">MTPEEIAALYDRIAPDWASARSQALTERRWLDRFRAHMPVTGRVQRVLDLGCGAGRPMARYLAERGASVTGVDAAPAMVALFAENMPGHAAVKGDMRSLDLGETFEGLLAWDSLFHLGPDDQRAAVRTMAAHAAPGAALMLTTGHRAGEAWGEVAGEPVWHASLDPGEYRTLLTEAGFDVLAFVPEDESCGGHTVWLARRRRPADLPPEG</sequence>
<keyword evidence="1 4" id="KW-0489">Methyltransferase</keyword>
<dbReference type="GO" id="GO:0008168">
    <property type="term" value="F:methyltransferase activity"/>
    <property type="evidence" value="ECO:0007669"/>
    <property type="project" value="UniProtKB-KW"/>
</dbReference>
<dbReference type="OrthoDB" id="9765084at2"/>
<dbReference type="Pfam" id="PF13649">
    <property type="entry name" value="Methyltransf_25"/>
    <property type="match status" value="1"/>
</dbReference>
<keyword evidence="5" id="KW-1185">Reference proteome</keyword>
<name>A0A3N2RA93_9RHOB</name>
<evidence type="ECO:0000313" key="4">
    <source>
        <dbReference type="EMBL" id="ROU04390.1"/>
    </source>
</evidence>
<organism evidence="4 5">
    <name type="scientific">Histidinibacterium lentulum</name>
    <dbReference type="NCBI Taxonomy" id="2480588"/>
    <lineage>
        <taxon>Bacteria</taxon>
        <taxon>Pseudomonadati</taxon>
        <taxon>Pseudomonadota</taxon>
        <taxon>Alphaproteobacteria</taxon>
        <taxon>Rhodobacterales</taxon>
        <taxon>Paracoccaceae</taxon>
        <taxon>Histidinibacterium</taxon>
    </lineage>
</organism>
<protein>
    <submittedName>
        <fullName evidence="4">Class I SAM-dependent methyltransferase</fullName>
    </submittedName>
</protein>
<dbReference type="GO" id="GO:0032259">
    <property type="term" value="P:methylation"/>
    <property type="evidence" value="ECO:0007669"/>
    <property type="project" value="UniProtKB-KW"/>
</dbReference>
<dbReference type="PANTHER" id="PTHR43861">
    <property type="entry name" value="TRANS-ACONITATE 2-METHYLTRANSFERASE-RELATED"/>
    <property type="match status" value="1"/>
</dbReference>
<dbReference type="Gene3D" id="3.40.50.150">
    <property type="entry name" value="Vaccinia Virus protein VP39"/>
    <property type="match status" value="1"/>
</dbReference>
<dbReference type="SUPFAM" id="SSF53335">
    <property type="entry name" value="S-adenosyl-L-methionine-dependent methyltransferases"/>
    <property type="match status" value="1"/>
</dbReference>
<gene>
    <name evidence="4" type="ORF">EAT49_00645</name>
</gene>
<evidence type="ECO:0000256" key="2">
    <source>
        <dbReference type="ARBA" id="ARBA00022679"/>
    </source>
</evidence>
<dbReference type="PANTHER" id="PTHR43861:SF1">
    <property type="entry name" value="TRANS-ACONITATE 2-METHYLTRANSFERASE"/>
    <property type="match status" value="1"/>
</dbReference>
<dbReference type="CDD" id="cd02440">
    <property type="entry name" value="AdoMet_MTases"/>
    <property type="match status" value="1"/>
</dbReference>
<dbReference type="Proteomes" id="UP000268016">
    <property type="component" value="Unassembled WGS sequence"/>
</dbReference>
<proteinExistence type="predicted"/>
<dbReference type="InterPro" id="IPR041698">
    <property type="entry name" value="Methyltransf_25"/>
</dbReference>
<dbReference type="EMBL" id="RDRB01000001">
    <property type="protein sequence ID" value="ROU04390.1"/>
    <property type="molecule type" value="Genomic_DNA"/>
</dbReference>
<comment type="caution">
    <text evidence="4">The sequence shown here is derived from an EMBL/GenBank/DDBJ whole genome shotgun (WGS) entry which is preliminary data.</text>
</comment>
<evidence type="ECO:0000313" key="5">
    <source>
        <dbReference type="Proteomes" id="UP000268016"/>
    </source>
</evidence>
<accession>A0A3N2RA93</accession>
<reference evidence="4 5" key="1">
    <citation type="submission" date="2018-10" db="EMBL/GenBank/DDBJ databases">
        <title>Histidinibacterium lentulum gen. nov., sp. nov., a marine bacterium from the culture broth of Picochlorum sp. 122.</title>
        <authorList>
            <person name="Wang G."/>
        </authorList>
    </citation>
    <scope>NUCLEOTIDE SEQUENCE [LARGE SCALE GENOMIC DNA]</scope>
    <source>
        <strain evidence="4 5">B17</strain>
    </source>
</reference>
<dbReference type="AlphaFoldDB" id="A0A3N2RA93"/>
<keyword evidence="2 4" id="KW-0808">Transferase</keyword>
<dbReference type="InterPro" id="IPR029063">
    <property type="entry name" value="SAM-dependent_MTases_sf"/>
</dbReference>
<feature type="domain" description="Methyltransferase" evidence="3">
    <location>
        <begin position="47"/>
        <end position="136"/>
    </location>
</feature>
<evidence type="ECO:0000256" key="1">
    <source>
        <dbReference type="ARBA" id="ARBA00022603"/>
    </source>
</evidence>
<evidence type="ECO:0000259" key="3">
    <source>
        <dbReference type="Pfam" id="PF13649"/>
    </source>
</evidence>